<comment type="similarity">
    <text evidence="15 16">In the C-terminal section; belongs to the cytidylyltransferase family.</text>
</comment>
<dbReference type="AlphaFoldDB" id="A0A2S5T446"/>
<comment type="function">
    <text evidence="2 16">Catalyzes the ADP transfer from ATP to D-glycero-beta-D-manno-heptose 1-phosphate, yielding ADP-D-glycero-beta-D-manno-heptose.</text>
</comment>
<evidence type="ECO:0000256" key="16">
    <source>
        <dbReference type="HAMAP-Rule" id="MF_01603"/>
    </source>
</evidence>
<protein>
    <recommendedName>
        <fullName evidence="16">Bifunctional protein HldE</fullName>
    </recommendedName>
    <domain>
        <recommendedName>
            <fullName evidence="16">D-beta-D-heptose 7-phosphate kinase</fullName>
            <ecNumber evidence="16">2.7.1.167</ecNumber>
        </recommendedName>
        <alternativeName>
            <fullName evidence="16">D-beta-D-heptose 7-phosphotransferase</fullName>
        </alternativeName>
        <alternativeName>
            <fullName evidence="16">D-glycero-beta-D-manno-heptose-7-phosphate kinase</fullName>
        </alternativeName>
    </domain>
    <domain>
        <recommendedName>
            <fullName evidence="16">D-beta-D-heptose 1-phosphate adenylyltransferase</fullName>
            <ecNumber evidence="16">2.7.7.70</ecNumber>
        </recommendedName>
        <alternativeName>
            <fullName evidence="16">D-glycero-beta-D-manno-heptose 1-phosphate adenylyltransferase</fullName>
        </alternativeName>
    </domain>
</protein>
<dbReference type="EC" id="2.7.7.70" evidence="16"/>
<reference evidence="19 21" key="1">
    <citation type="submission" date="2018-02" db="EMBL/GenBank/DDBJ databases">
        <title>Reclassifiation of [Polyangium] brachysporum DSM 7029 as Guopingzhaonella breviflexa gen. nov., sp. nov., a member of the family Comamonadaceae.</title>
        <authorList>
            <person name="Tang B."/>
        </authorList>
    </citation>
    <scope>NUCLEOTIDE SEQUENCE [LARGE SCALE GENOMIC DNA]</scope>
    <source>
        <strain evidence="19 21">DSM 15344</strain>
    </source>
</reference>
<feature type="active site" evidence="16">
    <location>
        <position position="261"/>
    </location>
</feature>
<feature type="region of interest" description="Cytidylyltransferase" evidence="16">
    <location>
        <begin position="342"/>
        <end position="474"/>
    </location>
</feature>
<keyword evidence="8 16" id="KW-0418">Kinase</keyword>
<dbReference type="InterPro" id="IPR011913">
    <property type="entry name" value="RfaE_dom_I"/>
</dbReference>
<dbReference type="GO" id="GO:0033786">
    <property type="term" value="F:heptose-1-phosphate adenylyltransferase activity"/>
    <property type="evidence" value="ECO:0007669"/>
    <property type="project" value="UniProtKB-UniRule"/>
</dbReference>
<dbReference type="InterPro" id="IPR002173">
    <property type="entry name" value="Carboh/pur_kinase_PfkB_CS"/>
</dbReference>
<dbReference type="HAMAP" id="MF_01603">
    <property type="entry name" value="HldE"/>
    <property type="match status" value="1"/>
</dbReference>
<dbReference type="FunFam" id="3.40.50.620:FF:000028">
    <property type="entry name" value="Bifunctional protein HldE"/>
    <property type="match status" value="1"/>
</dbReference>
<evidence type="ECO:0000256" key="14">
    <source>
        <dbReference type="ARBA" id="ARBA00060955"/>
    </source>
</evidence>
<dbReference type="Proteomes" id="UP000239406">
    <property type="component" value="Unassembled WGS sequence"/>
</dbReference>
<evidence type="ECO:0000256" key="2">
    <source>
        <dbReference type="ARBA" id="ARBA00003753"/>
    </source>
</evidence>
<reference evidence="20 22" key="2">
    <citation type="submission" date="2019-03" db="EMBL/GenBank/DDBJ databases">
        <title>Genomic Encyclopedia of Type Strains, Phase IV (KMG-IV): sequencing the most valuable type-strain genomes for metagenomic binning, comparative biology and taxonomic classification.</title>
        <authorList>
            <person name="Goeker M."/>
        </authorList>
    </citation>
    <scope>NUCLEOTIDE SEQUENCE [LARGE SCALE GENOMIC DNA]</scope>
    <source>
        <strain evidence="20 22">DSM 15264</strain>
    </source>
</reference>
<feature type="domain" description="Carbohydrate kinase PfkB" evidence="17">
    <location>
        <begin position="11"/>
        <end position="299"/>
    </location>
</feature>
<dbReference type="Pfam" id="PF01467">
    <property type="entry name" value="CTP_transf_like"/>
    <property type="match status" value="1"/>
</dbReference>
<dbReference type="InterPro" id="IPR011611">
    <property type="entry name" value="PfkB_dom"/>
</dbReference>
<evidence type="ECO:0000256" key="4">
    <source>
        <dbReference type="ARBA" id="ARBA00011738"/>
    </source>
</evidence>
<dbReference type="Proteomes" id="UP000294772">
    <property type="component" value="Unassembled WGS sequence"/>
</dbReference>
<dbReference type="GO" id="GO:0016773">
    <property type="term" value="F:phosphotransferase activity, alcohol group as acceptor"/>
    <property type="evidence" value="ECO:0007669"/>
    <property type="project" value="InterPro"/>
</dbReference>
<keyword evidence="21" id="KW-1185">Reference proteome</keyword>
<keyword evidence="10 16" id="KW-0511">Multifunctional enzyme</keyword>
<comment type="subunit">
    <text evidence="4 16">Homodimer.</text>
</comment>
<dbReference type="PROSITE" id="PS00583">
    <property type="entry name" value="PFKB_KINASES_1"/>
    <property type="match status" value="1"/>
</dbReference>
<dbReference type="InterPro" id="IPR029056">
    <property type="entry name" value="Ribokinase-like"/>
</dbReference>
<comment type="caution">
    <text evidence="19">The sequence shown here is derived from an EMBL/GenBank/DDBJ whole genome shotgun (WGS) entry which is preliminary data.</text>
</comment>
<dbReference type="InterPro" id="IPR023030">
    <property type="entry name" value="Bifunc_HldE"/>
</dbReference>
<dbReference type="Gene3D" id="3.40.50.620">
    <property type="entry name" value="HUPs"/>
    <property type="match status" value="1"/>
</dbReference>
<dbReference type="InterPro" id="IPR014729">
    <property type="entry name" value="Rossmann-like_a/b/a_fold"/>
</dbReference>
<dbReference type="PANTHER" id="PTHR46969:SF1">
    <property type="entry name" value="BIFUNCTIONAL PROTEIN HLDE"/>
    <property type="match status" value="1"/>
</dbReference>
<evidence type="ECO:0000256" key="12">
    <source>
        <dbReference type="ARBA" id="ARBA00047428"/>
    </source>
</evidence>
<comment type="pathway">
    <text evidence="16">Nucleotide-sugar biosynthesis; ADP-L-glycero-beta-D-manno-heptose biosynthesis; ADP-L-glycero-beta-D-manno-heptose from D-glycero-beta-D-manno-heptose 7-phosphate: step 3/4.</text>
</comment>
<dbReference type="NCBIfam" id="TIGR02198">
    <property type="entry name" value="rfaE_dom_I"/>
    <property type="match status" value="1"/>
</dbReference>
<comment type="catalytic activity">
    <reaction evidence="12 16">
        <text>D-glycero-beta-D-manno-heptose 1-phosphate + ATP + H(+) = ADP-D-glycero-beta-D-manno-heptose + diphosphate</text>
        <dbReference type="Rhea" id="RHEA:27465"/>
        <dbReference type="ChEBI" id="CHEBI:15378"/>
        <dbReference type="ChEBI" id="CHEBI:30616"/>
        <dbReference type="ChEBI" id="CHEBI:33019"/>
        <dbReference type="ChEBI" id="CHEBI:59967"/>
        <dbReference type="ChEBI" id="CHEBI:61593"/>
        <dbReference type="EC" id="2.7.7.70"/>
    </reaction>
</comment>
<dbReference type="SUPFAM" id="SSF52374">
    <property type="entry name" value="Nucleotidylyl transferase"/>
    <property type="match status" value="1"/>
</dbReference>
<dbReference type="EMBL" id="SLXF01000006">
    <property type="protein sequence ID" value="TCP06794.1"/>
    <property type="molecule type" value="Genomic_DNA"/>
</dbReference>
<feature type="binding site" evidence="16">
    <location>
        <begin position="192"/>
        <end position="195"/>
    </location>
    <ligand>
        <name>ATP</name>
        <dbReference type="ChEBI" id="CHEBI:30616"/>
    </ligand>
</feature>
<organism evidence="19 21">
    <name type="scientific">Caldimonas thermodepolymerans</name>
    <dbReference type="NCBI Taxonomy" id="215580"/>
    <lineage>
        <taxon>Bacteria</taxon>
        <taxon>Pseudomonadati</taxon>
        <taxon>Pseudomonadota</taxon>
        <taxon>Betaproteobacteria</taxon>
        <taxon>Burkholderiales</taxon>
        <taxon>Sphaerotilaceae</taxon>
        <taxon>Caldimonas</taxon>
    </lineage>
</organism>
<name>A0A2S5T446_9BURK</name>
<dbReference type="NCBIfam" id="TIGR00125">
    <property type="entry name" value="cyt_tran_rel"/>
    <property type="match status" value="1"/>
</dbReference>
<comment type="pathway">
    <text evidence="3">Bacterial outer membrane biogenesis; LPS core biosynthesis.</text>
</comment>
<evidence type="ECO:0000313" key="21">
    <source>
        <dbReference type="Proteomes" id="UP000239406"/>
    </source>
</evidence>
<gene>
    <name evidence="16" type="primary">hldE</name>
    <name evidence="19" type="ORF">C1702_09780</name>
    <name evidence="20" type="ORF">EV676_106279</name>
</gene>
<evidence type="ECO:0000313" key="22">
    <source>
        <dbReference type="Proteomes" id="UP000294772"/>
    </source>
</evidence>
<accession>A0A2S5T446</accession>
<dbReference type="Pfam" id="PF00294">
    <property type="entry name" value="PfkB"/>
    <property type="match status" value="1"/>
</dbReference>
<keyword evidence="7 16" id="KW-0547">Nucleotide-binding</keyword>
<dbReference type="OrthoDB" id="9802794at2"/>
<evidence type="ECO:0000256" key="11">
    <source>
        <dbReference type="ARBA" id="ARBA00023277"/>
    </source>
</evidence>
<keyword evidence="9 16" id="KW-0067">ATP-binding</keyword>
<feature type="region of interest" description="Ribokinase" evidence="16">
    <location>
        <begin position="1"/>
        <end position="315"/>
    </location>
</feature>
<evidence type="ECO:0000256" key="6">
    <source>
        <dbReference type="ARBA" id="ARBA00022695"/>
    </source>
</evidence>
<evidence type="ECO:0000256" key="3">
    <source>
        <dbReference type="ARBA" id="ARBA00004713"/>
    </source>
</evidence>
<dbReference type="GO" id="GO:0097171">
    <property type="term" value="P:ADP-L-glycero-beta-D-manno-heptose biosynthetic process"/>
    <property type="evidence" value="ECO:0007669"/>
    <property type="project" value="UniProtKB-UniPathway"/>
</dbReference>
<dbReference type="UniPathway" id="UPA00958"/>
<dbReference type="Gene3D" id="3.40.1190.20">
    <property type="match status" value="1"/>
</dbReference>
<dbReference type="PANTHER" id="PTHR46969">
    <property type="entry name" value="BIFUNCTIONAL PROTEIN HLDE"/>
    <property type="match status" value="1"/>
</dbReference>
<evidence type="ECO:0000256" key="8">
    <source>
        <dbReference type="ARBA" id="ARBA00022777"/>
    </source>
</evidence>
<evidence type="ECO:0000256" key="13">
    <source>
        <dbReference type="ARBA" id="ARBA00052873"/>
    </source>
</evidence>
<evidence type="ECO:0000256" key="1">
    <source>
        <dbReference type="ARBA" id="ARBA00002319"/>
    </source>
</evidence>
<keyword evidence="11 16" id="KW-0119">Carbohydrate metabolism</keyword>
<evidence type="ECO:0000313" key="19">
    <source>
        <dbReference type="EMBL" id="PPE69765.1"/>
    </source>
</evidence>
<dbReference type="GO" id="GO:0033785">
    <property type="term" value="F:heptose 7-phosphate kinase activity"/>
    <property type="evidence" value="ECO:0007669"/>
    <property type="project" value="UniProtKB-UniRule"/>
</dbReference>
<comment type="catalytic activity">
    <reaction evidence="13 16">
        <text>D-glycero-beta-D-manno-heptose 7-phosphate + ATP = D-glycero-beta-D-manno-heptose 1,7-bisphosphate + ADP + H(+)</text>
        <dbReference type="Rhea" id="RHEA:27473"/>
        <dbReference type="ChEBI" id="CHEBI:15378"/>
        <dbReference type="ChEBI" id="CHEBI:30616"/>
        <dbReference type="ChEBI" id="CHEBI:60204"/>
        <dbReference type="ChEBI" id="CHEBI:60208"/>
        <dbReference type="ChEBI" id="CHEBI:456216"/>
        <dbReference type="EC" id="2.7.1.167"/>
    </reaction>
</comment>
<evidence type="ECO:0000259" key="18">
    <source>
        <dbReference type="Pfam" id="PF01467"/>
    </source>
</evidence>
<dbReference type="GO" id="GO:0005829">
    <property type="term" value="C:cytosol"/>
    <property type="evidence" value="ECO:0007669"/>
    <property type="project" value="TreeGrafter"/>
</dbReference>
<dbReference type="GO" id="GO:0009244">
    <property type="term" value="P:lipopolysaccharide core region biosynthetic process"/>
    <property type="evidence" value="ECO:0007669"/>
    <property type="project" value="UniProtKB-UniPathway"/>
</dbReference>
<keyword evidence="5 16" id="KW-0808">Transferase</keyword>
<dbReference type="EMBL" id="PSNY01000009">
    <property type="protein sequence ID" value="PPE69765.1"/>
    <property type="molecule type" value="Genomic_DNA"/>
</dbReference>
<evidence type="ECO:0000256" key="9">
    <source>
        <dbReference type="ARBA" id="ARBA00022840"/>
    </source>
</evidence>
<dbReference type="NCBIfam" id="TIGR02199">
    <property type="entry name" value="rfaE_dom_II"/>
    <property type="match status" value="1"/>
</dbReference>
<evidence type="ECO:0000313" key="20">
    <source>
        <dbReference type="EMBL" id="TCP06794.1"/>
    </source>
</evidence>
<evidence type="ECO:0000256" key="15">
    <source>
        <dbReference type="ARBA" id="ARBA00061122"/>
    </source>
</evidence>
<dbReference type="NCBIfam" id="NF008454">
    <property type="entry name" value="PRK11316.1"/>
    <property type="match status" value="1"/>
</dbReference>
<evidence type="ECO:0000256" key="7">
    <source>
        <dbReference type="ARBA" id="ARBA00022741"/>
    </source>
</evidence>
<dbReference type="SUPFAM" id="SSF53613">
    <property type="entry name" value="Ribokinase-like"/>
    <property type="match status" value="1"/>
</dbReference>
<comment type="similarity">
    <text evidence="14 16">In the N-terminal section; belongs to the carbohydrate kinase PfkB family.</text>
</comment>
<dbReference type="FunFam" id="3.40.1190.20:FF:000002">
    <property type="entry name" value="Bifunctional protein HldE"/>
    <property type="match status" value="1"/>
</dbReference>
<proteinExistence type="inferred from homology"/>
<dbReference type="InterPro" id="IPR004821">
    <property type="entry name" value="Cyt_trans-like"/>
</dbReference>
<dbReference type="GO" id="GO:0005524">
    <property type="term" value="F:ATP binding"/>
    <property type="evidence" value="ECO:0007669"/>
    <property type="project" value="UniProtKB-UniRule"/>
</dbReference>
<evidence type="ECO:0000256" key="5">
    <source>
        <dbReference type="ARBA" id="ARBA00022679"/>
    </source>
</evidence>
<dbReference type="RefSeq" id="WP_104357514.1">
    <property type="nucleotide sequence ID" value="NZ_CALFFA010000032.1"/>
</dbReference>
<evidence type="ECO:0000259" key="17">
    <source>
        <dbReference type="Pfam" id="PF00294"/>
    </source>
</evidence>
<comment type="pathway">
    <text evidence="16">Nucleotide-sugar biosynthesis; ADP-L-glycero-beta-D-manno-heptose biosynthesis; ADP-L-glycero-beta-D-manno-heptose from D-glycero-beta-D-manno-heptose 7-phosphate: step 1/4.</text>
</comment>
<dbReference type="InterPro" id="IPR011914">
    <property type="entry name" value="RfaE_dom_II"/>
</dbReference>
<comment type="function">
    <text evidence="1 16">Catalyzes the phosphorylation of D-glycero-D-manno-heptose 7-phosphate at the C-1 position to selectively form D-glycero-beta-D-manno-heptose-1,7-bisphosphate.</text>
</comment>
<feature type="domain" description="Cytidyltransferase-like" evidence="18">
    <location>
        <begin position="342"/>
        <end position="443"/>
    </location>
</feature>
<dbReference type="EC" id="2.7.1.167" evidence="16"/>
<dbReference type="UniPathway" id="UPA00356">
    <property type="reaction ID" value="UER00437"/>
</dbReference>
<dbReference type="CDD" id="cd01172">
    <property type="entry name" value="RfaE_like"/>
    <property type="match status" value="1"/>
</dbReference>
<sequence length="474" mass="50627">MRLPDFSQLRLLVAGDVMLDRYWSGSTSRISPEAPVPVVNVRTADHRAGGAANVALGLAALGARVSLLGPVGEDEPAQILAELLARHGVECAFERHASLRTVTKLRVLSHHQQMIRLDFEDPPSPAAALTPAQLAPRLAEADAVVLSDYGKGALAQVAALIEAARRAGKPVVVDPKQADLSVYRGASILTPNRAEFERAVGPCASDEELVAKGLELVQRLGWEALLVTRSEKGMTLLERGREPVHIPAQAQEVYDVTGAGDTVVAVLAAARAAGASWEAAARLANVAAGIAVGKLGTATVSRAELAQAAEPHGRRDDHGVVDEATLLQRVQQARERGERIVMTNGCFDLLHAGHVRYLAEARALGHRLVVAVNDDASVRRLKGPTRPIVPLEDRMTVLAALAAVDWVVPFSEDTPARLIEAVQPDVLVKGGDYRTDQIAGHESVLARGGEVRVLRFVEGKSTTSIVERIQKERP</sequence>
<keyword evidence="6 16" id="KW-0548">Nucleotidyltransferase</keyword>
<evidence type="ECO:0000256" key="10">
    <source>
        <dbReference type="ARBA" id="ARBA00023268"/>
    </source>
</evidence>